<keyword evidence="2" id="KW-1185">Reference proteome</keyword>
<name>A0ABR9QNR7_9BACI</name>
<proteinExistence type="predicted"/>
<sequence>MINNQYLFNRREIGTAWHGRHVILIRCNVYTNQFLQLDKSLHAPTEPAHSNCAETLAQYFSIGYELIGVSRISQSEVLYVLRK</sequence>
<comment type="caution">
    <text evidence="1">The sequence shown here is derived from an EMBL/GenBank/DDBJ whole genome shotgun (WGS) entry which is preliminary data.</text>
</comment>
<dbReference type="Proteomes" id="UP001516662">
    <property type="component" value="Unassembled WGS sequence"/>
</dbReference>
<accession>A0ABR9QNR7</accession>
<evidence type="ECO:0000313" key="1">
    <source>
        <dbReference type="EMBL" id="MBE4910155.1"/>
    </source>
</evidence>
<evidence type="ECO:0000313" key="2">
    <source>
        <dbReference type="Proteomes" id="UP001516662"/>
    </source>
</evidence>
<organism evidence="1 2">
    <name type="scientific">Litchfieldia luteola</name>
    <dbReference type="NCBI Taxonomy" id="682179"/>
    <lineage>
        <taxon>Bacteria</taxon>
        <taxon>Bacillati</taxon>
        <taxon>Bacillota</taxon>
        <taxon>Bacilli</taxon>
        <taxon>Bacillales</taxon>
        <taxon>Bacillaceae</taxon>
        <taxon>Litchfieldia</taxon>
    </lineage>
</organism>
<reference evidence="1 2" key="1">
    <citation type="submission" date="2020-10" db="EMBL/GenBank/DDBJ databases">
        <title>Bacillus sp. HD4P25, an endophyte from a halophyte.</title>
        <authorList>
            <person name="Sun J.-Q."/>
        </authorList>
    </citation>
    <scope>NUCLEOTIDE SEQUENCE [LARGE SCALE GENOMIC DNA]</scope>
    <source>
        <strain evidence="1 2">YIM 93174</strain>
    </source>
</reference>
<evidence type="ECO:0008006" key="3">
    <source>
        <dbReference type="Google" id="ProtNLM"/>
    </source>
</evidence>
<protein>
    <recommendedName>
        <fullName evidence="3">DUF4177 domain-containing protein</fullName>
    </recommendedName>
</protein>
<gene>
    <name evidence="1" type="ORF">IMZ08_19130</name>
</gene>
<dbReference type="EMBL" id="JADCLJ010000024">
    <property type="protein sequence ID" value="MBE4910155.1"/>
    <property type="molecule type" value="Genomic_DNA"/>
</dbReference>
<dbReference type="RefSeq" id="WP_193539419.1">
    <property type="nucleotide sequence ID" value="NZ_JADCLJ010000024.1"/>
</dbReference>